<dbReference type="EMBL" id="WHNZ01000029">
    <property type="protein sequence ID" value="NOV01175.1"/>
    <property type="molecule type" value="Genomic_DNA"/>
</dbReference>
<dbReference type="RefSeq" id="WP_171684006.1">
    <property type="nucleotide sequence ID" value="NZ_WHNZ01000029.1"/>
</dbReference>
<evidence type="ECO:0000313" key="2">
    <source>
        <dbReference type="Proteomes" id="UP000618579"/>
    </source>
</evidence>
<keyword evidence="2" id="KW-1185">Reference proteome</keyword>
<protein>
    <recommendedName>
        <fullName evidence="3">Immunity protein 53 of polymorphic toxin system</fullName>
    </recommendedName>
</protein>
<comment type="caution">
    <text evidence="1">The sequence shown here is derived from an EMBL/GenBank/DDBJ whole genome shotgun (WGS) entry which is preliminary data.</text>
</comment>
<reference evidence="1 2" key="1">
    <citation type="submission" date="2019-10" db="EMBL/GenBank/DDBJ databases">
        <title>Description of Paenibacillus pedi sp. nov.</title>
        <authorList>
            <person name="Carlier A."/>
            <person name="Qi S."/>
        </authorList>
    </citation>
    <scope>NUCLEOTIDE SEQUENCE [LARGE SCALE GENOMIC DNA]</scope>
    <source>
        <strain evidence="1 2">LMG 31457</strain>
    </source>
</reference>
<evidence type="ECO:0008006" key="3">
    <source>
        <dbReference type="Google" id="ProtNLM"/>
    </source>
</evidence>
<gene>
    <name evidence="1" type="ORF">GC097_14240</name>
</gene>
<dbReference type="Proteomes" id="UP000618579">
    <property type="component" value="Unassembled WGS sequence"/>
</dbReference>
<evidence type="ECO:0000313" key="1">
    <source>
        <dbReference type="EMBL" id="NOV01175.1"/>
    </source>
</evidence>
<accession>A0ABX1ZQ71</accession>
<name>A0ABX1ZQ71_9BACL</name>
<proteinExistence type="predicted"/>
<organism evidence="1 2">
    <name type="scientific">Paenibacillus planticolens</name>
    <dbReference type="NCBI Taxonomy" id="2654976"/>
    <lineage>
        <taxon>Bacteria</taxon>
        <taxon>Bacillati</taxon>
        <taxon>Bacillota</taxon>
        <taxon>Bacilli</taxon>
        <taxon>Bacillales</taxon>
        <taxon>Paenibacillaceae</taxon>
        <taxon>Paenibacillus</taxon>
    </lineage>
</organism>
<sequence length="80" mass="9423">MAPDEIELFFSWKYDDELGFDPLVCIELTNSQTLIAYIHDWNDPLEKDYIYIQEEDDSSGRLPINIIKSINWLNNLSLLN</sequence>